<dbReference type="Gene3D" id="3.20.20.300">
    <property type="entry name" value="Glycoside hydrolase, family 3, N-terminal domain"/>
    <property type="match status" value="1"/>
</dbReference>
<dbReference type="PRINTS" id="PR00133">
    <property type="entry name" value="GLHYDRLASE3"/>
</dbReference>
<evidence type="ECO:0000256" key="3">
    <source>
        <dbReference type="ARBA" id="ARBA00012744"/>
    </source>
</evidence>
<dbReference type="STRING" id="1855912.LuPra_01061"/>
<dbReference type="InterPro" id="IPR036881">
    <property type="entry name" value="Glyco_hydro_3_C_sf"/>
</dbReference>
<dbReference type="AlphaFoldDB" id="A0A143PIG2"/>
<dbReference type="PANTHER" id="PTHR30620:SF16">
    <property type="entry name" value="LYSOSOMAL BETA GLUCOSIDASE"/>
    <property type="match status" value="1"/>
</dbReference>
<dbReference type="SUPFAM" id="SSF51445">
    <property type="entry name" value="(Trans)glycosidases"/>
    <property type="match status" value="1"/>
</dbReference>
<accession>A0A143PIG2</accession>
<evidence type="ECO:0000259" key="9">
    <source>
        <dbReference type="Pfam" id="PF01915"/>
    </source>
</evidence>
<organism evidence="10 11">
    <name type="scientific">Luteitalea pratensis</name>
    <dbReference type="NCBI Taxonomy" id="1855912"/>
    <lineage>
        <taxon>Bacteria</taxon>
        <taxon>Pseudomonadati</taxon>
        <taxon>Acidobacteriota</taxon>
        <taxon>Vicinamibacteria</taxon>
        <taxon>Vicinamibacterales</taxon>
        <taxon>Vicinamibacteraceae</taxon>
        <taxon>Luteitalea</taxon>
    </lineage>
</organism>
<dbReference type="InterPro" id="IPR001764">
    <property type="entry name" value="Glyco_hydro_3_N"/>
</dbReference>
<dbReference type="PANTHER" id="PTHR30620">
    <property type="entry name" value="PERIPLASMIC BETA-GLUCOSIDASE-RELATED"/>
    <property type="match status" value="1"/>
</dbReference>
<dbReference type="InterPro" id="IPR051915">
    <property type="entry name" value="Cellulose_Degrad_GH3"/>
</dbReference>
<evidence type="ECO:0000256" key="6">
    <source>
        <dbReference type="ARBA" id="ARBA00023295"/>
    </source>
</evidence>
<protein>
    <recommendedName>
        <fullName evidence="3">beta-glucosidase</fullName>
        <ecNumber evidence="3">3.2.1.21</ecNumber>
    </recommendedName>
</protein>
<proteinExistence type="inferred from homology"/>
<dbReference type="EC" id="3.2.1.21" evidence="3"/>
<dbReference type="InterPro" id="IPR002772">
    <property type="entry name" value="Glyco_hydro_3_C"/>
</dbReference>
<evidence type="ECO:0000313" key="10">
    <source>
        <dbReference type="EMBL" id="AMY07878.1"/>
    </source>
</evidence>
<dbReference type="PATRIC" id="fig|1813736.3.peg.1107"/>
<dbReference type="Gene3D" id="3.40.50.1700">
    <property type="entry name" value="Glycoside hydrolase family 3 C-terminal domain"/>
    <property type="match status" value="1"/>
</dbReference>
<evidence type="ECO:0000313" key="11">
    <source>
        <dbReference type="Proteomes" id="UP000076079"/>
    </source>
</evidence>
<dbReference type="Proteomes" id="UP000076079">
    <property type="component" value="Chromosome"/>
</dbReference>
<keyword evidence="4 7" id="KW-0732">Signal</keyword>
<keyword evidence="5 10" id="KW-0378">Hydrolase</keyword>
<dbReference type="Pfam" id="PF00933">
    <property type="entry name" value="Glyco_hydro_3"/>
    <property type="match status" value="1"/>
</dbReference>
<reference evidence="11" key="2">
    <citation type="submission" date="2016-04" db="EMBL/GenBank/DDBJ databases">
        <title>First Complete Genome Sequence of a Subdivision 6 Acidobacterium.</title>
        <authorList>
            <person name="Huang S."/>
            <person name="Vieira S."/>
            <person name="Bunk B."/>
            <person name="Riedel T."/>
            <person name="Sproeer C."/>
            <person name="Overmann J."/>
        </authorList>
    </citation>
    <scope>NUCLEOTIDE SEQUENCE [LARGE SCALE GENOMIC DNA]</scope>
    <source>
        <strain evidence="11">DSM 100886 HEG_-6_39</strain>
    </source>
</reference>
<keyword evidence="11" id="KW-1185">Reference proteome</keyword>
<gene>
    <name evidence="10" type="primary">bglX</name>
    <name evidence="10" type="ORF">LuPra_01061</name>
</gene>
<evidence type="ECO:0000256" key="5">
    <source>
        <dbReference type="ARBA" id="ARBA00022801"/>
    </source>
</evidence>
<evidence type="ECO:0000256" key="7">
    <source>
        <dbReference type="SAM" id="SignalP"/>
    </source>
</evidence>
<evidence type="ECO:0000259" key="8">
    <source>
        <dbReference type="Pfam" id="PF00933"/>
    </source>
</evidence>
<dbReference type="InterPro" id="IPR036962">
    <property type="entry name" value="Glyco_hydro_3_N_sf"/>
</dbReference>
<dbReference type="GO" id="GO:0009251">
    <property type="term" value="P:glucan catabolic process"/>
    <property type="evidence" value="ECO:0007669"/>
    <property type="project" value="TreeGrafter"/>
</dbReference>
<evidence type="ECO:0000256" key="1">
    <source>
        <dbReference type="ARBA" id="ARBA00000448"/>
    </source>
</evidence>
<comment type="catalytic activity">
    <reaction evidence="1">
        <text>Hydrolysis of terminal, non-reducing beta-D-glucosyl residues with release of beta-D-glucose.</text>
        <dbReference type="EC" id="3.2.1.21"/>
    </reaction>
</comment>
<keyword evidence="6 10" id="KW-0326">Glycosidase</keyword>
<feature type="signal peptide" evidence="7">
    <location>
        <begin position="1"/>
        <end position="23"/>
    </location>
</feature>
<feature type="domain" description="Glycoside hydrolase family 3 N-terminal" evidence="8">
    <location>
        <begin position="140"/>
        <end position="431"/>
    </location>
</feature>
<dbReference type="KEGG" id="abac:LuPra_01061"/>
<feature type="chain" id="PRO_5007511469" description="beta-glucosidase" evidence="7">
    <location>
        <begin position="24"/>
        <end position="687"/>
    </location>
</feature>
<dbReference type="EMBL" id="CP015136">
    <property type="protein sequence ID" value="AMY07878.1"/>
    <property type="molecule type" value="Genomic_DNA"/>
</dbReference>
<dbReference type="GO" id="GO:0008422">
    <property type="term" value="F:beta-glucosidase activity"/>
    <property type="evidence" value="ECO:0007669"/>
    <property type="project" value="UniProtKB-EC"/>
</dbReference>
<name>A0A143PIG2_LUTPR</name>
<reference evidence="10 11" key="1">
    <citation type="journal article" date="2016" name="Genome Announc.">
        <title>First Complete Genome Sequence of a Subdivision 6 Acidobacterium Strain.</title>
        <authorList>
            <person name="Huang S."/>
            <person name="Vieira S."/>
            <person name="Bunk B."/>
            <person name="Riedel T."/>
            <person name="Sproer C."/>
            <person name="Overmann J."/>
        </authorList>
    </citation>
    <scope>NUCLEOTIDE SEQUENCE [LARGE SCALE GENOMIC DNA]</scope>
    <source>
        <strain evidence="11">DSM 100886 HEG_-6_39</strain>
    </source>
</reference>
<dbReference type="SUPFAM" id="SSF52279">
    <property type="entry name" value="Beta-D-glucan exohydrolase, C-terminal domain"/>
    <property type="match status" value="1"/>
</dbReference>
<dbReference type="Pfam" id="PF01915">
    <property type="entry name" value="Glyco_hydro_3_C"/>
    <property type="match status" value="1"/>
</dbReference>
<dbReference type="RefSeq" id="WP_162271302.1">
    <property type="nucleotide sequence ID" value="NZ_CP015136.1"/>
</dbReference>
<feature type="domain" description="Glycoside hydrolase family 3 C-terminal" evidence="9">
    <location>
        <begin position="591"/>
        <end position="679"/>
    </location>
</feature>
<evidence type="ECO:0000256" key="4">
    <source>
        <dbReference type="ARBA" id="ARBA00022729"/>
    </source>
</evidence>
<evidence type="ECO:0000256" key="2">
    <source>
        <dbReference type="ARBA" id="ARBA00005336"/>
    </source>
</evidence>
<dbReference type="InterPro" id="IPR017853">
    <property type="entry name" value="GH"/>
</dbReference>
<comment type="similarity">
    <text evidence="2">Belongs to the glycosyl hydrolase 3 family.</text>
</comment>
<sequence length="687" mass="73318" precursor="true">MSLRVASRCLVLLASAGIGLVSARQPTPSQPVLGTRTVKVLEVGGLKFKDLNKNGKLDVYEDWRKPVDARADDLVSQMTLEEKAGLMVSPTLTMGTDGAVNEESRPMPNPFGGPAWSLPGTSEAVLKMHSRQFINRANTSPRTMVTWLNGVQQIAESSRLGIPAFFVTNPRNHLGGAMVVGIEEAGGSFSQWPGTLGLAATRDAALVEEFSRIAAEEYVAVGIRGAYHPQIDLATEPRWARISGTFGEDADLTSEMVRAMLRGFQGKTLGPKSVALIVKHFPGGGPAIQGQDSHFEFGKYDVYPGKNFDYHVKPFKAAIDAGAVAIMPYYSIPKDITPEQVGMSYNKAIVTDLLRDRLGFKGIVNSDSGITTSMVWGVENLTVEQRYKKGIDAGVDIYSNDTTPEHVVNLVRKGELSQSRVDESARRILRVRIALGIFENPYADADVAERTVRNAAFQKKALEAQRKSLVLLKEERGVLPLKAGARVYAEGVDAKVLQVRGFTVVATPAEADVALLRVTFNEPSGEVPGARAMGARPGGGVAGPGGGGPGGATTGAAAGRNPRGAGLGGMNTGGAPIGLTLAPDRLEKLRVVMKAKPTIVAMYFDRPYVVPALAKESAALLAHFGVSDEALLDVLTGTYPPTGKLPFELPSSMLAVQEQKEDVPHDSKDPLFPFGHGITFAPASARR</sequence>